<evidence type="ECO:0000313" key="2">
    <source>
        <dbReference type="Proteomes" id="UP001642540"/>
    </source>
</evidence>
<protein>
    <submittedName>
        <fullName evidence="1">Uncharacterized protein</fullName>
    </submittedName>
</protein>
<name>A0ABP1QDV0_9HEXA</name>
<organism evidence="1 2">
    <name type="scientific">Orchesella dallaii</name>
    <dbReference type="NCBI Taxonomy" id="48710"/>
    <lineage>
        <taxon>Eukaryota</taxon>
        <taxon>Metazoa</taxon>
        <taxon>Ecdysozoa</taxon>
        <taxon>Arthropoda</taxon>
        <taxon>Hexapoda</taxon>
        <taxon>Collembola</taxon>
        <taxon>Entomobryomorpha</taxon>
        <taxon>Entomobryoidea</taxon>
        <taxon>Orchesellidae</taxon>
        <taxon>Orchesellinae</taxon>
        <taxon>Orchesella</taxon>
    </lineage>
</organism>
<evidence type="ECO:0000313" key="1">
    <source>
        <dbReference type="EMBL" id="CAL8095546.1"/>
    </source>
</evidence>
<reference evidence="1 2" key="1">
    <citation type="submission" date="2024-08" db="EMBL/GenBank/DDBJ databases">
        <authorList>
            <person name="Cucini C."/>
            <person name="Frati F."/>
        </authorList>
    </citation>
    <scope>NUCLEOTIDE SEQUENCE [LARGE SCALE GENOMIC DNA]</scope>
</reference>
<keyword evidence="2" id="KW-1185">Reference proteome</keyword>
<sequence length="317" mass="37010">MISFRTRNAFSSFAYILSYLPPHIYSFVERNEPCGRWKRGFIYEGRQSIYLGNWCQNPFAEKELSVNIHPSCWQHHTLYECRAKRGKNYLKNMRTLRIRPSFPSCINRKVSDERPKRALEMGDFPLQILETRRQERLAELKAECLDLKHQLSEHSLQAALIRESQRETANGTAQINGILKKGSHSKSMHELNRITGSSDSTLSSTFDESMRRRREERLENLRRELQEFAIKYSIGEYAEKIEGINENVMLVEKDSVIPLSPTSQLPLGVDPVNAGILLRIQRQREQELQRARMELKHLAFRLKHKLEEENSPVESTP</sequence>
<accession>A0ABP1QDV0</accession>
<dbReference type="Proteomes" id="UP001642540">
    <property type="component" value="Unassembled WGS sequence"/>
</dbReference>
<gene>
    <name evidence="1" type="ORF">ODALV1_LOCUS9117</name>
</gene>
<comment type="caution">
    <text evidence="1">The sequence shown here is derived from an EMBL/GenBank/DDBJ whole genome shotgun (WGS) entry which is preliminary data.</text>
</comment>
<dbReference type="EMBL" id="CAXLJM020000027">
    <property type="protein sequence ID" value="CAL8095546.1"/>
    <property type="molecule type" value="Genomic_DNA"/>
</dbReference>
<proteinExistence type="predicted"/>